<evidence type="ECO:0000313" key="3">
    <source>
        <dbReference type="EMBL" id="TBU55733.1"/>
    </source>
</evidence>
<dbReference type="Proteomes" id="UP000292082">
    <property type="component" value="Unassembled WGS sequence"/>
</dbReference>
<evidence type="ECO:0000256" key="1">
    <source>
        <dbReference type="SAM" id="Phobius"/>
    </source>
</evidence>
<keyword evidence="1" id="KW-0472">Membrane</keyword>
<accession>A0A4Q9PN98</accession>
<sequence>MSQDESAGWREGAMISRQLLLSSSVVLYDTVLTMAPEARIMWRRRLHFIDFLYFVNRYGQVAYALINIISFAPYNYKTCYSLNALGEVMSLLPSLSWAAFSGYRSYALAKGNAFLGWIVFAMSAMFIMPNIVSAPPYSVFSTHHP</sequence>
<dbReference type="Pfam" id="PF20151">
    <property type="entry name" value="DUF6533"/>
    <property type="match status" value="1"/>
</dbReference>
<feature type="transmembrane region" description="Helical" evidence="1">
    <location>
        <begin position="80"/>
        <end position="100"/>
    </location>
</feature>
<organism evidence="3 4">
    <name type="scientific">Dichomitus squalens</name>
    <dbReference type="NCBI Taxonomy" id="114155"/>
    <lineage>
        <taxon>Eukaryota</taxon>
        <taxon>Fungi</taxon>
        <taxon>Dikarya</taxon>
        <taxon>Basidiomycota</taxon>
        <taxon>Agaricomycotina</taxon>
        <taxon>Agaricomycetes</taxon>
        <taxon>Polyporales</taxon>
        <taxon>Polyporaceae</taxon>
        <taxon>Dichomitus</taxon>
    </lineage>
</organism>
<proteinExistence type="predicted"/>
<evidence type="ECO:0000259" key="2">
    <source>
        <dbReference type="Pfam" id="PF20151"/>
    </source>
</evidence>
<dbReference type="EMBL" id="ML145164">
    <property type="protein sequence ID" value="TBU55733.1"/>
    <property type="molecule type" value="Genomic_DNA"/>
</dbReference>
<feature type="transmembrane region" description="Helical" evidence="1">
    <location>
        <begin position="112"/>
        <end position="132"/>
    </location>
</feature>
<feature type="transmembrane region" description="Helical" evidence="1">
    <location>
        <begin position="51"/>
        <end position="74"/>
    </location>
</feature>
<name>A0A4Q9PN98_9APHY</name>
<reference evidence="3 4" key="1">
    <citation type="submission" date="2019-01" db="EMBL/GenBank/DDBJ databases">
        <title>Draft genome sequences of three monokaryotic isolates of the white-rot basidiomycete fungus Dichomitus squalens.</title>
        <authorList>
            <consortium name="DOE Joint Genome Institute"/>
            <person name="Lopez S.C."/>
            <person name="Andreopoulos B."/>
            <person name="Pangilinan J."/>
            <person name="Lipzen A."/>
            <person name="Riley R."/>
            <person name="Ahrendt S."/>
            <person name="Ng V."/>
            <person name="Barry K."/>
            <person name="Daum C."/>
            <person name="Grigoriev I.V."/>
            <person name="Hilden K.S."/>
            <person name="Makela M.R."/>
            <person name="de Vries R.P."/>
        </authorList>
    </citation>
    <scope>NUCLEOTIDE SEQUENCE [LARGE SCALE GENOMIC DNA]</scope>
    <source>
        <strain evidence="3 4">CBS 464.89</strain>
    </source>
</reference>
<dbReference type="InterPro" id="IPR045340">
    <property type="entry name" value="DUF6533"/>
</dbReference>
<protein>
    <recommendedName>
        <fullName evidence="2">DUF6533 domain-containing protein</fullName>
    </recommendedName>
</protein>
<evidence type="ECO:0000313" key="4">
    <source>
        <dbReference type="Proteomes" id="UP000292082"/>
    </source>
</evidence>
<keyword evidence="1" id="KW-0812">Transmembrane</keyword>
<keyword evidence="1" id="KW-1133">Transmembrane helix</keyword>
<feature type="domain" description="DUF6533" evidence="2">
    <location>
        <begin position="24"/>
        <end position="59"/>
    </location>
</feature>
<dbReference type="AlphaFoldDB" id="A0A4Q9PN98"/>
<keyword evidence="4" id="KW-1185">Reference proteome</keyword>
<gene>
    <name evidence="3" type="ORF">BD310DRAFT_933166</name>
</gene>